<dbReference type="GO" id="GO:0004563">
    <property type="term" value="F:beta-N-acetylhexosaminidase activity"/>
    <property type="evidence" value="ECO:0007669"/>
    <property type="project" value="UniProtKB-EC"/>
</dbReference>
<dbReference type="PANTHER" id="PTHR22600">
    <property type="entry name" value="BETA-HEXOSAMINIDASE"/>
    <property type="match status" value="1"/>
</dbReference>
<dbReference type="InterPro" id="IPR015883">
    <property type="entry name" value="Glyco_hydro_20_cat"/>
</dbReference>
<dbReference type="GO" id="GO:0030203">
    <property type="term" value="P:glycosaminoglycan metabolic process"/>
    <property type="evidence" value="ECO:0007669"/>
    <property type="project" value="TreeGrafter"/>
</dbReference>
<dbReference type="RefSeq" id="WP_142039035.1">
    <property type="nucleotide sequence ID" value="NZ_JBHTGS010000001.1"/>
</dbReference>
<keyword evidence="10" id="KW-1185">Reference proteome</keyword>
<dbReference type="GO" id="GO:0005975">
    <property type="term" value="P:carbohydrate metabolic process"/>
    <property type="evidence" value="ECO:0007669"/>
    <property type="project" value="InterPro"/>
</dbReference>
<dbReference type="InParanoid" id="A0A543AWH8"/>
<dbReference type="PANTHER" id="PTHR22600:SF57">
    <property type="entry name" value="BETA-N-ACETYLHEXOSAMINIDASE"/>
    <property type="match status" value="1"/>
</dbReference>
<dbReference type="AlphaFoldDB" id="A0A543AWH8"/>
<dbReference type="SUPFAM" id="SSF51445">
    <property type="entry name" value="(Trans)glycosidases"/>
    <property type="match status" value="1"/>
</dbReference>
<dbReference type="InterPro" id="IPR025705">
    <property type="entry name" value="Beta_hexosaminidase_sua/sub"/>
</dbReference>
<dbReference type="EC" id="3.2.1.52" evidence="3"/>
<dbReference type="EMBL" id="VFOW01000001">
    <property type="protein sequence ID" value="TQL76910.1"/>
    <property type="molecule type" value="Genomic_DNA"/>
</dbReference>
<feature type="domain" description="Beta-hexosaminidase bacterial type N-terminal" evidence="8">
    <location>
        <begin position="3"/>
        <end position="138"/>
    </location>
</feature>
<protein>
    <recommendedName>
        <fullName evidence="3">beta-N-acetylhexosaminidase</fullName>
        <ecNumber evidence="3">3.2.1.52</ecNumber>
    </recommendedName>
</protein>
<dbReference type="InterPro" id="IPR017853">
    <property type="entry name" value="GH"/>
</dbReference>
<evidence type="ECO:0000256" key="4">
    <source>
        <dbReference type="ARBA" id="ARBA00022801"/>
    </source>
</evidence>
<evidence type="ECO:0000256" key="1">
    <source>
        <dbReference type="ARBA" id="ARBA00001231"/>
    </source>
</evidence>
<dbReference type="GO" id="GO:0016020">
    <property type="term" value="C:membrane"/>
    <property type="evidence" value="ECO:0007669"/>
    <property type="project" value="TreeGrafter"/>
</dbReference>
<keyword evidence="4" id="KW-0378">Hydrolase</keyword>
<comment type="similarity">
    <text evidence="2">Belongs to the glycosyl hydrolase 20 family.</text>
</comment>
<dbReference type="SUPFAM" id="SSF55545">
    <property type="entry name" value="beta-N-acetylhexosaminidase-like domain"/>
    <property type="match status" value="1"/>
</dbReference>
<comment type="catalytic activity">
    <reaction evidence="1">
        <text>Hydrolysis of terminal non-reducing N-acetyl-D-hexosamine residues in N-acetyl-beta-D-hexosaminides.</text>
        <dbReference type="EC" id="3.2.1.52"/>
    </reaction>
</comment>
<name>A0A543AWH8_9ACTN</name>
<evidence type="ECO:0000259" key="8">
    <source>
        <dbReference type="Pfam" id="PF02838"/>
    </source>
</evidence>
<evidence type="ECO:0000259" key="7">
    <source>
        <dbReference type="Pfam" id="PF00728"/>
    </source>
</evidence>
<dbReference type="Proteomes" id="UP000317043">
    <property type="component" value="Unassembled WGS sequence"/>
</dbReference>
<evidence type="ECO:0000256" key="2">
    <source>
        <dbReference type="ARBA" id="ARBA00006285"/>
    </source>
</evidence>
<dbReference type="InterPro" id="IPR029018">
    <property type="entry name" value="Hex-like_dom2"/>
</dbReference>
<comment type="caution">
    <text evidence="9">The sequence shown here is derived from an EMBL/GenBank/DDBJ whole genome shotgun (WGS) entry which is preliminary data.</text>
</comment>
<dbReference type="Pfam" id="PF02838">
    <property type="entry name" value="Glyco_hydro_20b"/>
    <property type="match status" value="1"/>
</dbReference>
<evidence type="ECO:0000313" key="10">
    <source>
        <dbReference type="Proteomes" id="UP000317043"/>
    </source>
</evidence>
<dbReference type="Gene3D" id="3.30.379.10">
    <property type="entry name" value="Chitobiase/beta-hexosaminidase domain 2-like"/>
    <property type="match status" value="1"/>
</dbReference>
<dbReference type="InterPro" id="IPR015882">
    <property type="entry name" value="HEX_bac_N"/>
</dbReference>
<evidence type="ECO:0000256" key="3">
    <source>
        <dbReference type="ARBA" id="ARBA00012663"/>
    </source>
</evidence>
<evidence type="ECO:0000256" key="6">
    <source>
        <dbReference type="PIRSR" id="PIRSR625705-1"/>
    </source>
</evidence>
<accession>A0A543AWH8</accession>
<dbReference type="PRINTS" id="PR00738">
    <property type="entry name" value="GLHYDRLASE20"/>
</dbReference>
<dbReference type="OrthoDB" id="9763537at2"/>
<feature type="active site" description="Proton donor" evidence="6">
    <location>
        <position position="317"/>
    </location>
</feature>
<keyword evidence="5" id="KW-0326">Glycosidase</keyword>
<proteinExistence type="inferred from homology"/>
<feature type="domain" description="Glycoside hydrolase family 20 catalytic" evidence="7">
    <location>
        <begin position="142"/>
        <end position="483"/>
    </location>
</feature>
<gene>
    <name evidence="9" type="ORF">FB566_2454</name>
</gene>
<reference evidence="9 10" key="1">
    <citation type="submission" date="2019-06" db="EMBL/GenBank/DDBJ databases">
        <title>Sequencing the genomes of 1000 actinobacteria strains.</title>
        <authorList>
            <person name="Klenk H.-P."/>
        </authorList>
    </citation>
    <scope>NUCLEOTIDE SEQUENCE [LARGE SCALE GENOMIC DNA]</scope>
    <source>
        <strain evidence="9 10">DSM 45928</strain>
    </source>
</reference>
<dbReference type="Gene3D" id="3.20.20.80">
    <property type="entry name" value="Glycosidases"/>
    <property type="match status" value="1"/>
</dbReference>
<evidence type="ECO:0000313" key="9">
    <source>
        <dbReference type="EMBL" id="TQL76910.1"/>
    </source>
</evidence>
<evidence type="ECO:0000256" key="5">
    <source>
        <dbReference type="ARBA" id="ARBA00023295"/>
    </source>
</evidence>
<sequence length="548" mass="59925">MTIELVPRPASMTVNSGDPFQLDDGTVLVATGPAADAAWLLHDLLRAGTGLRLPVTDTAPATGAIEFTLTGEPPAEWTTAREAYRLEITATGVRIGAAAPAGLIQAVHTLRQLLPVDTLRSVAVARAPFPLPALVIEDEPRFAWRGLMLDVARHFLPKESVLRIIDLAALHHLNVLHFHLTDDQGWRLPVPGWPKLTEISSWRTETAIGHALAKAGYDGTPHGGYYTADDLREIVAYAGYRGMTVVPEIDLPGHVRSVLAAYPELGNTGERKPVATTFGIFSEVLAPSDEALRFCRDVFDTVADIFPANFVHIGGDECPRTEWRDSPFAQEKAAELGLAGPEMLQSWFTRQYADHLAGHGRSIIGWDEILDGGAPADAVVMVWRDFAIAAKAIEKGHRVIVAPVQAAYLDYYPSDLPEEPLHIHNQITLEDIADFEPVPDGADESSLLGVQSQLWSEYLPTSRAVEYALFPRLAASAELAWSTPQVRRDHPLLERIPGHLKRLDALGVNYRPLDGPHPWQQGGTGTRARIDVSQLQAERGENPDLPTM</sequence>
<dbReference type="Pfam" id="PF00728">
    <property type="entry name" value="Glyco_hydro_20"/>
    <property type="match status" value="1"/>
</dbReference>
<organism evidence="9 10">
    <name type="scientific">Stackebrandtia endophytica</name>
    <dbReference type="NCBI Taxonomy" id="1496996"/>
    <lineage>
        <taxon>Bacteria</taxon>
        <taxon>Bacillati</taxon>
        <taxon>Actinomycetota</taxon>
        <taxon>Actinomycetes</taxon>
        <taxon>Glycomycetales</taxon>
        <taxon>Glycomycetaceae</taxon>
        <taxon>Stackebrandtia</taxon>
    </lineage>
</organism>
<dbReference type="CDD" id="cd06563">
    <property type="entry name" value="GH20_chitobiase-like"/>
    <property type="match status" value="1"/>
</dbReference>